<evidence type="ECO:0000313" key="2">
    <source>
        <dbReference type="EMBL" id="GMG39803.1"/>
    </source>
</evidence>
<dbReference type="AlphaFoldDB" id="A0A9W7DHY0"/>
<dbReference type="SUPFAM" id="SSF48179">
    <property type="entry name" value="6-phosphogluconate dehydrogenase C-terminal domain-like"/>
    <property type="match status" value="1"/>
</dbReference>
<feature type="domain" description="Ketopantoate reductase C-terminal" evidence="1">
    <location>
        <begin position="14"/>
        <end position="61"/>
    </location>
</feature>
<reference evidence="2" key="1">
    <citation type="submission" date="2023-04" db="EMBL/GenBank/DDBJ databases">
        <title>Ambrosiozyma monospora NBRC 1965.</title>
        <authorList>
            <person name="Ichikawa N."/>
            <person name="Sato H."/>
            <person name="Tonouchi N."/>
        </authorList>
    </citation>
    <scope>NUCLEOTIDE SEQUENCE</scope>
    <source>
        <strain evidence="2">NBRC 1965</strain>
    </source>
</reference>
<comment type="caution">
    <text evidence="2">The sequence shown here is derived from an EMBL/GenBank/DDBJ whole genome shotgun (WGS) entry which is preliminary data.</text>
</comment>
<dbReference type="InterPro" id="IPR013328">
    <property type="entry name" value="6PGD_dom2"/>
</dbReference>
<dbReference type="EMBL" id="BSXU01003210">
    <property type="protein sequence ID" value="GMG39803.1"/>
    <property type="molecule type" value="Genomic_DNA"/>
</dbReference>
<accession>A0A9W7DHY0</accession>
<name>A0A9W7DHY0_AMBMO</name>
<organism evidence="2 3">
    <name type="scientific">Ambrosiozyma monospora</name>
    <name type="common">Yeast</name>
    <name type="synonym">Endomycopsis monosporus</name>
    <dbReference type="NCBI Taxonomy" id="43982"/>
    <lineage>
        <taxon>Eukaryota</taxon>
        <taxon>Fungi</taxon>
        <taxon>Dikarya</taxon>
        <taxon>Ascomycota</taxon>
        <taxon>Saccharomycotina</taxon>
        <taxon>Pichiomycetes</taxon>
        <taxon>Pichiales</taxon>
        <taxon>Pichiaceae</taxon>
        <taxon>Ambrosiozyma</taxon>
    </lineage>
</organism>
<dbReference type="Pfam" id="PF08546">
    <property type="entry name" value="ApbA_C"/>
    <property type="match status" value="1"/>
</dbReference>
<keyword evidence="3" id="KW-1185">Reference proteome</keyword>
<dbReference type="InterPro" id="IPR013752">
    <property type="entry name" value="KPA_reductase"/>
</dbReference>
<dbReference type="InterPro" id="IPR008927">
    <property type="entry name" value="6-PGluconate_DH-like_C_sf"/>
</dbReference>
<gene>
    <name evidence="2" type="ORF">Amon01_000563300</name>
</gene>
<sequence length="89" mass="10312">MEDMIRSDDGEWYAPSMLVDIRKGNYCEYKVIVGNALDVAKEKGVEAPVLTVLYNLLHVVQMRTMEQKGKFTLPAKRPFPKDNFKIEYK</sequence>
<dbReference type="Gene3D" id="1.10.1040.10">
    <property type="entry name" value="N-(1-d-carboxylethyl)-l-norvaline Dehydrogenase, domain 2"/>
    <property type="match status" value="1"/>
</dbReference>
<protein>
    <submittedName>
        <fullName evidence="2">Unnamed protein product</fullName>
    </submittedName>
</protein>
<dbReference type="Proteomes" id="UP001165063">
    <property type="component" value="Unassembled WGS sequence"/>
</dbReference>
<evidence type="ECO:0000313" key="3">
    <source>
        <dbReference type="Proteomes" id="UP001165063"/>
    </source>
</evidence>
<evidence type="ECO:0000259" key="1">
    <source>
        <dbReference type="Pfam" id="PF08546"/>
    </source>
</evidence>
<proteinExistence type="predicted"/>
<dbReference type="OrthoDB" id="3609at2759"/>